<organism evidence="1 2">
    <name type="scientific">Prunus yedoensis var. nudiflora</name>
    <dbReference type="NCBI Taxonomy" id="2094558"/>
    <lineage>
        <taxon>Eukaryota</taxon>
        <taxon>Viridiplantae</taxon>
        <taxon>Streptophyta</taxon>
        <taxon>Embryophyta</taxon>
        <taxon>Tracheophyta</taxon>
        <taxon>Spermatophyta</taxon>
        <taxon>Magnoliopsida</taxon>
        <taxon>eudicotyledons</taxon>
        <taxon>Gunneridae</taxon>
        <taxon>Pentapetalae</taxon>
        <taxon>rosids</taxon>
        <taxon>fabids</taxon>
        <taxon>Rosales</taxon>
        <taxon>Rosaceae</taxon>
        <taxon>Amygdaloideae</taxon>
        <taxon>Amygdaleae</taxon>
        <taxon>Prunus</taxon>
    </lineage>
</organism>
<sequence>MNIPEACDLPRSPRARLGCVKRSIFRPINCIASTSSEDPQSKRESFRILESNESEYLGGNEVKVAAAERAWELEQNGMFFVLISPQRVQ</sequence>
<accession>A0A314YWL1</accession>
<dbReference type="EMBL" id="PJQY01000637">
    <property type="protein sequence ID" value="PQQ09228.1"/>
    <property type="molecule type" value="Genomic_DNA"/>
</dbReference>
<evidence type="ECO:0000313" key="1">
    <source>
        <dbReference type="EMBL" id="PQQ09228.1"/>
    </source>
</evidence>
<name>A0A314YWL1_PRUYE</name>
<dbReference type="Proteomes" id="UP000250321">
    <property type="component" value="Unassembled WGS sequence"/>
</dbReference>
<protein>
    <submittedName>
        <fullName evidence="1">Uncharacterized protein</fullName>
    </submittedName>
</protein>
<evidence type="ECO:0000313" key="2">
    <source>
        <dbReference type="Proteomes" id="UP000250321"/>
    </source>
</evidence>
<reference evidence="1 2" key="1">
    <citation type="submission" date="2018-02" db="EMBL/GenBank/DDBJ databases">
        <title>Draft genome of wild Prunus yedoensis var. nudiflora.</title>
        <authorList>
            <person name="Baek S."/>
            <person name="Kim J.-H."/>
            <person name="Choi K."/>
            <person name="Kim G.-B."/>
            <person name="Cho A."/>
            <person name="Jang H."/>
            <person name="Shin C.-H."/>
            <person name="Yu H.-J."/>
            <person name="Mun J.-H."/>
        </authorList>
    </citation>
    <scope>NUCLEOTIDE SEQUENCE [LARGE SCALE GENOMIC DNA]</scope>
    <source>
        <strain evidence="2">cv. Jeju island</strain>
        <tissue evidence="1">Leaf</tissue>
    </source>
</reference>
<comment type="caution">
    <text evidence="1">The sequence shown here is derived from an EMBL/GenBank/DDBJ whole genome shotgun (WGS) entry which is preliminary data.</text>
</comment>
<keyword evidence="2" id="KW-1185">Reference proteome</keyword>
<gene>
    <name evidence="1" type="ORF">Pyn_31373</name>
</gene>
<dbReference type="AlphaFoldDB" id="A0A314YWL1"/>
<proteinExistence type="predicted"/>